<keyword evidence="3" id="KW-1185">Reference proteome</keyword>
<dbReference type="RefSeq" id="WP_069108972.1">
    <property type="nucleotide sequence ID" value="NZ_FNUC01000004.1"/>
</dbReference>
<feature type="compositionally biased region" description="Low complexity" evidence="1">
    <location>
        <begin position="36"/>
        <end position="46"/>
    </location>
</feature>
<accession>A0A1H5PQH6</accession>
<dbReference type="PROSITE" id="PS51257">
    <property type="entry name" value="PROKAR_LIPOPROTEIN"/>
    <property type="match status" value="1"/>
</dbReference>
<dbReference type="STRING" id="561176.SAMN04488561_5243"/>
<protein>
    <submittedName>
        <fullName evidence="2">Uncharacterized protein</fullName>
    </submittedName>
</protein>
<name>A0A1H5PQH6_9ACTN</name>
<sequence>MRIRGIAVGAAASAVLLAGCEAPGDPPLGLLDVDGAETGTVTGEPPTGDPSEPPTGDPSAPAESDWALDVAGEAPEEPADLAVFEAYLDFWRADLTAVSLPDPAHQPLLDLSADPQRQRVVDVAEQLLADGHRTIGTLRLEPAVVSVSGPTAAVQDCLDGRETFDVDAEGAEVADSRGDLLPVLVQLVADGDSWIVADVQESDHDCG</sequence>
<dbReference type="OrthoDB" id="5185047at2"/>
<reference evidence="3" key="1">
    <citation type="submission" date="2016-10" db="EMBL/GenBank/DDBJ databases">
        <authorList>
            <person name="Varghese N."/>
            <person name="Submissions S."/>
        </authorList>
    </citation>
    <scope>NUCLEOTIDE SEQUENCE [LARGE SCALE GENOMIC DNA]</scope>
    <source>
        <strain evidence="3">DSM 45237</strain>
    </source>
</reference>
<evidence type="ECO:0000313" key="3">
    <source>
        <dbReference type="Proteomes" id="UP000181980"/>
    </source>
</evidence>
<dbReference type="AlphaFoldDB" id="A0A1H5PQH6"/>
<feature type="region of interest" description="Disordered" evidence="1">
    <location>
        <begin position="26"/>
        <end position="64"/>
    </location>
</feature>
<evidence type="ECO:0000313" key="2">
    <source>
        <dbReference type="EMBL" id="SEF16132.1"/>
    </source>
</evidence>
<organism evidence="2 3">
    <name type="scientific">Jiangella alba</name>
    <dbReference type="NCBI Taxonomy" id="561176"/>
    <lineage>
        <taxon>Bacteria</taxon>
        <taxon>Bacillati</taxon>
        <taxon>Actinomycetota</taxon>
        <taxon>Actinomycetes</taxon>
        <taxon>Jiangellales</taxon>
        <taxon>Jiangellaceae</taxon>
        <taxon>Jiangella</taxon>
    </lineage>
</organism>
<gene>
    <name evidence="2" type="ORF">SAMN04488561_5243</name>
</gene>
<proteinExistence type="predicted"/>
<dbReference type="Proteomes" id="UP000181980">
    <property type="component" value="Unassembled WGS sequence"/>
</dbReference>
<evidence type="ECO:0000256" key="1">
    <source>
        <dbReference type="SAM" id="MobiDB-lite"/>
    </source>
</evidence>
<dbReference type="EMBL" id="FNUC01000004">
    <property type="protein sequence ID" value="SEF16132.1"/>
    <property type="molecule type" value="Genomic_DNA"/>
</dbReference>
<feature type="compositionally biased region" description="Pro residues" evidence="1">
    <location>
        <begin position="47"/>
        <end position="56"/>
    </location>
</feature>